<dbReference type="OrthoDB" id="1741334at2759"/>
<sequence>MASYFLASWTPAAFVPAAGAAREGSRTVNNHASNRSKSCQVSAAAFASARNVRAHLLGATPYLESAIVRGCTAKDAESQAGSKHHGEMEKELKDKLRVIIDPDLNQDIVSLGFIKNVKFQETGGQASASFALTFDVELTTPACPIKDKFRLQCEQLAMELPYVSSVVVSMTAQKAVPTGPNMEGALGRVQTILAVASCKGGVGKSTTAINVAYALAKLGAKVGVMDADIYGPSLPTMAKVEKSVVEFQNGRIKPMEVAGVKLMSFGYVNDQSAVMRGPMVANMLSQLLSTTDWGELDYLVLDMPPGTGDVQLTLSQVLNIDCALIVTTPQRLAFVDVVKGVAMFDKVNVPSVGVVQNMSYFVAPESGVKHYIFGKGYTKALQEQFGIPLTAEMPLDPSLSEASDSGTPFVISHEKSEIAQKYMNLAQSLVQEIAKIKHGASRQPTVTFDEKLNMVVVSKADAAAIDGGKSSNGGPLGVSPAHLRRQCRCALCVDEMTGRKVLRDADISESVRPQEMRPVGNYAIEIIWSDQHPSLYPYEKLLTHVRAIVPDLVK</sequence>
<proteinExistence type="inferred from homology"/>
<keyword evidence="1" id="KW-0479">Metal-binding</keyword>
<dbReference type="InterPro" id="IPR033756">
    <property type="entry name" value="YlxH/NBP35"/>
</dbReference>
<feature type="domain" description="MIP18 family-like" evidence="7">
    <location>
        <begin position="91"/>
        <end position="166"/>
    </location>
</feature>
<reference evidence="10" key="1">
    <citation type="journal article" date="2019" name="Nat. Commun.">
        <title>Expansion of phycobilisome linker gene families in mesophilic red algae.</title>
        <authorList>
            <person name="Lee J."/>
            <person name="Kim D."/>
            <person name="Bhattacharya D."/>
            <person name="Yoon H.S."/>
        </authorList>
    </citation>
    <scope>NUCLEOTIDE SEQUENCE [LARGE SCALE GENOMIC DNA]</scope>
    <source>
        <strain evidence="10">CCMP 1328</strain>
    </source>
</reference>
<evidence type="ECO:0000259" key="7">
    <source>
        <dbReference type="Pfam" id="PF01883"/>
    </source>
</evidence>
<dbReference type="InterPro" id="IPR002744">
    <property type="entry name" value="MIP18-like"/>
</dbReference>
<evidence type="ECO:0000259" key="8">
    <source>
        <dbReference type="Pfam" id="PF06155"/>
    </source>
</evidence>
<dbReference type="OMA" id="YNVKIVW"/>
<keyword evidence="4" id="KW-0408">Iron</keyword>
<evidence type="ECO:0000256" key="3">
    <source>
        <dbReference type="ARBA" id="ARBA00022840"/>
    </source>
</evidence>
<dbReference type="SUPFAM" id="SSF52540">
    <property type="entry name" value="P-loop containing nucleoside triphosphate hydrolases"/>
    <property type="match status" value="1"/>
</dbReference>
<feature type="domain" description="Gamma-butyrobetaine hydroxylase-like N-terminal" evidence="8">
    <location>
        <begin position="480"/>
        <end position="541"/>
    </location>
</feature>
<dbReference type="PROSITE" id="PS01215">
    <property type="entry name" value="MRP"/>
    <property type="match status" value="1"/>
</dbReference>
<keyword evidence="2" id="KW-0547">Nucleotide-binding</keyword>
<dbReference type="InterPro" id="IPR000808">
    <property type="entry name" value="Mrp-like_CS"/>
</dbReference>
<dbReference type="GO" id="GO:0005524">
    <property type="term" value="F:ATP binding"/>
    <property type="evidence" value="ECO:0007669"/>
    <property type="project" value="UniProtKB-KW"/>
</dbReference>
<evidence type="ECO:0000256" key="1">
    <source>
        <dbReference type="ARBA" id="ARBA00022723"/>
    </source>
</evidence>
<keyword evidence="10" id="KW-1185">Reference proteome</keyword>
<protein>
    <submittedName>
        <fullName evidence="9">Fe-S cluster assembly factor</fullName>
    </submittedName>
</protein>
<accession>A0A5J4Z220</accession>
<dbReference type="Gene3D" id="3.40.50.300">
    <property type="entry name" value="P-loop containing nucleotide triphosphate hydrolases"/>
    <property type="match status" value="1"/>
</dbReference>
<organism evidence="9 10">
    <name type="scientific">Porphyridium purpureum</name>
    <name type="common">Red alga</name>
    <name type="synonym">Porphyridium cruentum</name>
    <dbReference type="NCBI Taxonomy" id="35688"/>
    <lineage>
        <taxon>Eukaryota</taxon>
        <taxon>Rhodophyta</taxon>
        <taxon>Bangiophyceae</taxon>
        <taxon>Porphyridiales</taxon>
        <taxon>Porphyridiaceae</taxon>
        <taxon>Porphyridium</taxon>
    </lineage>
</organism>
<keyword evidence="5" id="KW-0411">Iron-sulfur</keyword>
<dbReference type="InterPro" id="IPR019591">
    <property type="entry name" value="Mrp/NBP35_ATP-bd"/>
</dbReference>
<evidence type="ECO:0000313" key="10">
    <source>
        <dbReference type="Proteomes" id="UP000324585"/>
    </source>
</evidence>
<dbReference type="Pfam" id="PF10609">
    <property type="entry name" value="ParA"/>
    <property type="match status" value="1"/>
</dbReference>
<comment type="caution">
    <text evidence="9">The sequence shown here is derived from an EMBL/GenBank/DDBJ whole genome shotgun (WGS) entry which is preliminary data.</text>
</comment>
<dbReference type="GO" id="GO:0051539">
    <property type="term" value="F:4 iron, 4 sulfur cluster binding"/>
    <property type="evidence" value="ECO:0007669"/>
    <property type="project" value="TreeGrafter"/>
</dbReference>
<dbReference type="CDD" id="cd02037">
    <property type="entry name" value="Mrp_NBP35"/>
    <property type="match status" value="1"/>
</dbReference>
<dbReference type="AlphaFoldDB" id="A0A5J4Z220"/>
<comment type="similarity">
    <text evidence="6">Belongs to the Mrp/NBP35 ATP-binding proteins family.</text>
</comment>
<dbReference type="FunFam" id="3.40.50.300:FF:001119">
    <property type="entry name" value="Iron-sulfur cluster carrier protein"/>
    <property type="match status" value="1"/>
</dbReference>
<evidence type="ECO:0000256" key="5">
    <source>
        <dbReference type="ARBA" id="ARBA00023014"/>
    </source>
</evidence>
<dbReference type="InterPro" id="IPR038492">
    <property type="entry name" value="GBBH-like_N_sf"/>
</dbReference>
<dbReference type="SUPFAM" id="SSF117916">
    <property type="entry name" value="Fe-S cluster assembly (FSCA) domain-like"/>
    <property type="match status" value="1"/>
</dbReference>
<dbReference type="HAMAP" id="MF_02040">
    <property type="entry name" value="Mrp_NBP35"/>
    <property type="match status" value="1"/>
</dbReference>
<dbReference type="PANTHER" id="PTHR42961">
    <property type="entry name" value="IRON-SULFUR PROTEIN NUBPL"/>
    <property type="match status" value="1"/>
</dbReference>
<dbReference type="PANTHER" id="PTHR42961:SF2">
    <property type="entry name" value="IRON-SULFUR PROTEIN NUBPL"/>
    <property type="match status" value="1"/>
</dbReference>
<evidence type="ECO:0000256" key="4">
    <source>
        <dbReference type="ARBA" id="ARBA00023004"/>
    </source>
</evidence>
<dbReference type="GO" id="GO:0016226">
    <property type="term" value="P:iron-sulfur cluster assembly"/>
    <property type="evidence" value="ECO:0007669"/>
    <property type="project" value="InterPro"/>
</dbReference>
<gene>
    <name evidence="9" type="ORF">FVE85_5544</name>
</gene>
<evidence type="ECO:0000256" key="6">
    <source>
        <dbReference type="ARBA" id="ARBA00024036"/>
    </source>
</evidence>
<dbReference type="Gene3D" id="3.30.300.130">
    <property type="entry name" value="Fe-S cluster assembly (FSCA)"/>
    <property type="match status" value="1"/>
</dbReference>
<dbReference type="Pfam" id="PF06155">
    <property type="entry name" value="GBBH-like_N"/>
    <property type="match status" value="1"/>
</dbReference>
<dbReference type="InterPro" id="IPR010376">
    <property type="entry name" value="GBBH-like_N"/>
</dbReference>
<keyword evidence="3" id="KW-0067">ATP-binding</keyword>
<name>A0A5J4Z220_PORPP</name>
<dbReference type="GO" id="GO:0140663">
    <property type="term" value="F:ATP-dependent FeS chaperone activity"/>
    <property type="evidence" value="ECO:0007669"/>
    <property type="project" value="InterPro"/>
</dbReference>
<dbReference type="InterPro" id="IPR044304">
    <property type="entry name" value="NUBPL-like"/>
</dbReference>
<dbReference type="InterPro" id="IPR034904">
    <property type="entry name" value="FSCA_dom_sf"/>
</dbReference>
<dbReference type="GO" id="GO:0046872">
    <property type="term" value="F:metal ion binding"/>
    <property type="evidence" value="ECO:0007669"/>
    <property type="project" value="UniProtKB-KW"/>
</dbReference>
<evidence type="ECO:0000256" key="2">
    <source>
        <dbReference type="ARBA" id="ARBA00022741"/>
    </source>
</evidence>
<dbReference type="Gene3D" id="3.30.2020.30">
    <property type="match status" value="1"/>
</dbReference>
<dbReference type="Proteomes" id="UP000324585">
    <property type="component" value="Unassembled WGS sequence"/>
</dbReference>
<dbReference type="Pfam" id="PF01883">
    <property type="entry name" value="FeS_assembly_P"/>
    <property type="match status" value="1"/>
</dbReference>
<dbReference type="InterPro" id="IPR027417">
    <property type="entry name" value="P-loop_NTPase"/>
</dbReference>
<dbReference type="EMBL" id="VRMN01000001">
    <property type="protein sequence ID" value="KAA8497959.1"/>
    <property type="molecule type" value="Genomic_DNA"/>
</dbReference>
<evidence type="ECO:0000313" key="9">
    <source>
        <dbReference type="EMBL" id="KAA8497959.1"/>
    </source>
</evidence>